<comment type="caution">
    <text evidence="5">The sequence shown here is derived from an EMBL/GenBank/DDBJ whole genome shotgun (WGS) entry which is preliminary data.</text>
</comment>
<dbReference type="EMBL" id="JACDUS010000015">
    <property type="protein sequence ID" value="MBA2883025.1"/>
    <property type="molecule type" value="Genomic_DNA"/>
</dbReference>
<evidence type="ECO:0000256" key="1">
    <source>
        <dbReference type="ARBA" id="ARBA00022729"/>
    </source>
</evidence>
<keyword evidence="6" id="KW-1185">Reference proteome</keyword>
<dbReference type="PANTHER" id="PTHR33619">
    <property type="entry name" value="POLYSACCHARIDE EXPORT PROTEIN GFCE-RELATED"/>
    <property type="match status" value="1"/>
</dbReference>
<feature type="domain" description="Polysaccharide export protein N-terminal" evidence="3">
    <location>
        <begin position="36"/>
        <end position="109"/>
    </location>
</feature>
<dbReference type="PANTHER" id="PTHR33619:SF3">
    <property type="entry name" value="POLYSACCHARIDE EXPORT PROTEIN GFCE-RELATED"/>
    <property type="match status" value="1"/>
</dbReference>
<dbReference type="GO" id="GO:0015159">
    <property type="term" value="F:polysaccharide transmembrane transporter activity"/>
    <property type="evidence" value="ECO:0007669"/>
    <property type="project" value="InterPro"/>
</dbReference>
<feature type="chain" id="PRO_5031171461" evidence="2">
    <location>
        <begin position="28"/>
        <end position="198"/>
    </location>
</feature>
<evidence type="ECO:0000313" key="5">
    <source>
        <dbReference type="EMBL" id="MBA2883025.1"/>
    </source>
</evidence>
<dbReference type="Pfam" id="PF10531">
    <property type="entry name" value="SLBB"/>
    <property type="match status" value="1"/>
</dbReference>
<name>A0A7W0HM58_9BACT</name>
<reference evidence="5 6" key="1">
    <citation type="submission" date="2020-07" db="EMBL/GenBank/DDBJ databases">
        <title>Genomic Encyclopedia of Type Strains, Phase IV (KMG-IV): sequencing the most valuable type-strain genomes for metagenomic binning, comparative biology and taxonomic classification.</title>
        <authorList>
            <person name="Goeker M."/>
        </authorList>
    </citation>
    <scope>NUCLEOTIDE SEQUENCE [LARGE SCALE GENOMIC DNA]</scope>
    <source>
        <strain evidence="5 6">DSM 17721</strain>
    </source>
</reference>
<evidence type="ECO:0000256" key="2">
    <source>
        <dbReference type="SAM" id="SignalP"/>
    </source>
</evidence>
<dbReference type="InterPro" id="IPR003715">
    <property type="entry name" value="Poly_export_N"/>
</dbReference>
<dbReference type="AlphaFoldDB" id="A0A7W0HM58"/>
<dbReference type="Pfam" id="PF02563">
    <property type="entry name" value="Poly_export"/>
    <property type="match status" value="1"/>
</dbReference>
<feature type="signal peptide" evidence="2">
    <location>
        <begin position="1"/>
        <end position="27"/>
    </location>
</feature>
<accession>A0A7W0HM58</accession>
<dbReference type="InterPro" id="IPR049712">
    <property type="entry name" value="Poly_export"/>
</dbReference>
<protein>
    <submittedName>
        <fullName evidence="5">Polysaccharide export outer membrane protein</fullName>
    </submittedName>
</protein>
<dbReference type="RefSeq" id="WP_181552644.1">
    <property type="nucleotide sequence ID" value="NZ_JACDUS010000015.1"/>
</dbReference>
<gene>
    <name evidence="5" type="ORF">HNR65_003382</name>
</gene>
<sequence>MVLSGRLKSMIFLFLALCLISTPQAGAQQNAEAGASSGQYIIGAGDVLDVMVYSESELSRGVFVRIDGNISLPLAGEVEAAGATPAELAERITAKLGRFLEDPEVTVILAESRSKVYYVLGQVASPGEYSITRPVTVIQAIARAGGFGEWAKKDRIMIVSGPGEEEESVSYFNYDKFLKDEAEGRNAVIQPGDTIVIP</sequence>
<dbReference type="InterPro" id="IPR019554">
    <property type="entry name" value="Soluble_ligand-bd"/>
</dbReference>
<feature type="domain" description="Soluble ligand binding" evidence="4">
    <location>
        <begin position="116"/>
        <end position="161"/>
    </location>
</feature>
<keyword evidence="1 2" id="KW-0732">Signal</keyword>
<dbReference type="Proteomes" id="UP000525298">
    <property type="component" value="Unassembled WGS sequence"/>
</dbReference>
<dbReference type="Gene3D" id="3.10.560.10">
    <property type="entry name" value="Outer membrane lipoprotein wza domain like"/>
    <property type="match status" value="1"/>
</dbReference>
<evidence type="ECO:0000313" key="6">
    <source>
        <dbReference type="Proteomes" id="UP000525298"/>
    </source>
</evidence>
<evidence type="ECO:0000259" key="4">
    <source>
        <dbReference type="Pfam" id="PF10531"/>
    </source>
</evidence>
<organism evidence="5 6">
    <name type="scientific">Desulfosalsimonas propionicica</name>
    <dbReference type="NCBI Taxonomy" id="332175"/>
    <lineage>
        <taxon>Bacteria</taxon>
        <taxon>Pseudomonadati</taxon>
        <taxon>Thermodesulfobacteriota</taxon>
        <taxon>Desulfobacteria</taxon>
        <taxon>Desulfobacterales</taxon>
        <taxon>Desulfosalsimonadaceae</taxon>
        <taxon>Desulfosalsimonas</taxon>
    </lineage>
</organism>
<proteinExistence type="predicted"/>
<evidence type="ECO:0000259" key="3">
    <source>
        <dbReference type="Pfam" id="PF02563"/>
    </source>
</evidence>